<dbReference type="SMART" id="SM00382">
    <property type="entry name" value="AAA"/>
    <property type="match status" value="1"/>
</dbReference>
<dbReference type="GO" id="GO:0016887">
    <property type="term" value="F:ATP hydrolysis activity"/>
    <property type="evidence" value="ECO:0007669"/>
    <property type="project" value="InterPro"/>
</dbReference>
<dbReference type="Proteomes" id="UP000199221">
    <property type="component" value="Unassembled WGS sequence"/>
</dbReference>
<dbReference type="InterPro" id="IPR003959">
    <property type="entry name" value="ATPase_AAA_core"/>
</dbReference>
<dbReference type="GO" id="GO:0005524">
    <property type="term" value="F:ATP binding"/>
    <property type="evidence" value="ECO:0007669"/>
    <property type="project" value="InterPro"/>
</dbReference>
<organism evidence="2 3">
    <name type="scientific">Pseudomonas soli</name>
    <dbReference type="NCBI Taxonomy" id="1306993"/>
    <lineage>
        <taxon>Bacteria</taxon>
        <taxon>Pseudomonadati</taxon>
        <taxon>Pseudomonadota</taxon>
        <taxon>Gammaproteobacteria</taxon>
        <taxon>Pseudomonadales</taxon>
        <taxon>Pseudomonadaceae</taxon>
        <taxon>Pseudomonas</taxon>
    </lineage>
</organism>
<dbReference type="InterPro" id="IPR003593">
    <property type="entry name" value="AAA+_ATPase"/>
</dbReference>
<dbReference type="PANTHER" id="PTHR23077">
    <property type="entry name" value="AAA-FAMILY ATPASE"/>
    <property type="match status" value="1"/>
</dbReference>
<proteinExistence type="predicted"/>
<dbReference type="EMBL" id="FOEQ01000007">
    <property type="protein sequence ID" value="SER37647.1"/>
    <property type="molecule type" value="Genomic_DNA"/>
</dbReference>
<dbReference type="SUPFAM" id="SSF52540">
    <property type="entry name" value="P-loop containing nucleoside triphosphate hydrolases"/>
    <property type="match status" value="1"/>
</dbReference>
<dbReference type="Pfam" id="PF00004">
    <property type="entry name" value="AAA"/>
    <property type="match status" value="1"/>
</dbReference>
<evidence type="ECO:0000313" key="2">
    <source>
        <dbReference type="EMBL" id="SER37647.1"/>
    </source>
</evidence>
<dbReference type="RefSeq" id="WP_094011759.1">
    <property type="nucleotide sequence ID" value="NZ_FOEQ01000007.1"/>
</dbReference>
<dbReference type="AlphaFoldDB" id="A0A1H9NPH2"/>
<evidence type="ECO:0000259" key="1">
    <source>
        <dbReference type="SMART" id="SM00382"/>
    </source>
</evidence>
<reference evidence="2 3" key="1">
    <citation type="submission" date="2016-10" db="EMBL/GenBank/DDBJ databases">
        <authorList>
            <person name="de Groot N.N."/>
        </authorList>
    </citation>
    <scope>NUCLEOTIDE SEQUENCE [LARGE SCALE GENOMIC DNA]</scope>
    <source>
        <strain evidence="2 3">LMG 27941</strain>
    </source>
</reference>
<feature type="domain" description="AAA+ ATPase" evidence="1">
    <location>
        <begin position="127"/>
        <end position="260"/>
    </location>
</feature>
<sequence>MATAQQIIALLSSHNQGDEEQFLSIALQVAAAEARRGRLDVADELKALVESARKRESPFKGHASRPNQHVAIPISKPRGELESLLSVSYPRSQLQDLILNDLKRDRLTRLIHQQRQRDKLRSHGLAPSSKLLLVGPPGSGKTLTASILAGELQLPLFTIRLDALITRFMGETASKLRLIFDQIASVRAVYLFDEFDAIGGRRNADNDVGEMRRVLNSFLQFLEETNSTDSLVLTTTNHPELLDRALFRRFDDIIEYSLPDPNGIKEVLEMRMHVYLPKRVSWAKLIAAAKGLSQAEITRAASEIIKDVILQGDKHATTEAIVRALKERHTLKETMSGLSPG</sequence>
<accession>A0A1H9NPH2</accession>
<dbReference type="CDD" id="cd19481">
    <property type="entry name" value="RecA-like_protease"/>
    <property type="match status" value="1"/>
</dbReference>
<dbReference type="InterPro" id="IPR050168">
    <property type="entry name" value="AAA_ATPase_domain"/>
</dbReference>
<name>A0A1H9NPH2_9PSED</name>
<dbReference type="InterPro" id="IPR027417">
    <property type="entry name" value="P-loop_NTPase"/>
</dbReference>
<gene>
    <name evidence="2" type="ORF">SAMN05216230_107276</name>
</gene>
<protein>
    <submittedName>
        <fullName evidence="2">ATPase family associated with various cellular activities (AAA)</fullName>
    </submittedName>
</protein>
<dbReference type="Gene3D" id="3.40.50.300">
    <property type="entry name" value="P-loop containing nucleotide triphosphate hydrolases"/>
    <property type="match status" value="1"/>
</dbReference>
<evidence type="ECO:0000313" key="3">
    <source>
        <dbReference type="Proteomes" id="UP000199221"/>
    </source>
</evidence>
<dbReference type="PANTHER" id="PTHR23077:SF198">
    <property type="entry name" value="ATP-DEPENDENT ZINC METALLOPROTEASE FTSH"/>
    <property type="match status" value="1"/>
</dbReference>